<dbReference type="GO" id="GO:0015938">
    <property type="term" value="P:coenzyme A catabolic process"/>
    <property type="evidence" value="ECO:0007669"/>
    <property type="project" value="TreeGrafter"/>
</dbReference>
<keyword evidence="6" id="KW-0464">Manganese</keyword>
<dbReference type="Gene3D" id="3.90.79.10">
    <property type="entry name" value="Nucleoside Triphosphate Pyrophosphohydrolase"/>
    <property type="match status" value="1"/>
</dbReference>
<evidence type="ECO:0000313" key="8">
    <source>
        <dbReference type="EMBL" id="TPX60586.1"/>
    </source>
</evidence>
<keyword evidence="9" id="KW-1185">Reference proteome</keyword>
<accession>A0A507E9W5</accession>
<evidence type="ECO:0000256" key="2">
    <source>
        <dbReference type="ARBA" id="ARBA00001946"/>
    </source>
</evidence>
<dbReference type="InterPro" id="IPR000086">
    <property type="entry name" value="NUDIX_hydrolase_dom"/>
</dbReference>
<evidence type="ECO:0000256" key="3">
    <source>
        <dbReference type="ARBA" id="ARBA00022723"/>
    </source>
</evidence>
<proteinExistence type="predicted"/>
<dbReference type="GO" id="GO:0008893">
    <property type="term" value="F:guanosine-3',5'-bis(diphosphate) 3'-diphosphatase activity"/>
    <property type="evidence" value="ECO:0007669"/>
    <property type="project" value="UniProtKB-ARBA"/>
</dbReference>
<dbReference type="STRING" id="109895.A0A507E9W5"/>
<dbReference type="InterPro" id="IPR015797">
    <property type="entry name" value="NUDIX_hydrolase-like_dom_sf"/>
</dbReference>
<organism evidence="8 9">
    <name type="scientific">Powellomyces hirtus</name>
    <dbReference type="NCBI Taxonomy" id="109895"/>
    <lineage>
        <taxon>Eukaryota</taxon>
        <taxon>Fungi</taxon>
        <taxon>Fungi incertae sedis</taxon>
        <taxon>Chytridiomycota</taxon>
        <taxon>Chytridiomycota incertae sedis</taxon>
        <taxon>Chytridiomycetes</taxon>
        <taxon>Spizellomycetales</taxon>
        <taxon>Powellomycetaceae</taxon>
        <taxon>Powellomyces</taxon>
    </lineage>
</organism>
<dbReference type="SUPFAM" id="SSF55811">
    <property type="entry name" value="Nudix"/>
    <property type="match status" value="1"/>
</dbReference>
<dbReference type="GO" id="GO:0046872">
    <property type="term" value="F:metal ion binding"/>
    <property type="evidence" value="ECO:0007669"/>
    <property type="project" value="UniProtKB-KW"/>
</dbReference>
<dbReference type="CDD" id="cd03426">
    <property type="entry name" value="NUDIX_CoAse_Nudt7"/>
    <property type="match status" value="1"/>
</dbReference>
<evidence type="ECO:0000313" key="9">
    <source>
        <dbReference type="Proteomes" id="UP000318582"/>
    </source>
</evidence>
<dbReference type="Proteomes" id="UP000318582">
    <property type="component" value="Unassembled WGS sequence"/>
</dbReference>
<comment type="cofactor">
    <cofactor evidence="2">
        <name>Mg(2+)</name>
        <dbReference type="ChEBI" id="CHEBI:18420"/>
    </cofactor>
</comment>
<dbReference type="GO" id="GO:0010945">
    <property type="term" value="F:coenzyme A diphosphatase activity"/>
    <property type="evidence" value="ECO:0007669"/>
    <property type="project" value="InterPro"/>
</dbReference>
<keyword evidence="3" id="KW-0479">Metal-binding</keyword>
<keyword evidence="5" id="KW-0460">Magnesium</keyword>
<dbReference type="AlphaFoldDB" id="A0A507E9W5"/>
<dbReference type="Pfam" id="PF00293">
    <property type="entry name" value="NUDIX"/>
    <property type="match status" value="1"/>
</dbReference>
<reference evidence="8 9" key="1">
    <citation type="journal article" date="2019" name="Sci. Rep.">
        <title>Comparative genomics of chytrid fungi reveal insights into the obligate biotrophic and pathogenic lifestyle of Synchytrium endobioticum.</title>
        <authorList>
            <person name="van de Vossenberg B.T.L.H."/>
            <person name="Warris S."/>
            <person name="Nguyen H.D.T."/>
            <person name="van Gent-Pelzer M.P.E."/>
            <person name="Joly D.L."/>
            <person name="van de Geest H.C."/>
            <person name="Bonants P.J.M."/>
            <person name="Smith D.S."/>
            <person name="Levesque C.A."/>
            <person name="van der Lee T.A.J."/>
        </authorList>
    </citation>
    <scope>NUCLEOTIDE SEQUENCE [LARGE SCALE GENOMIC DNA]</scope>
    <source>
        <strain evidence="8 9">CBS 809.83</strain>
    </source>
</reference>
<keyword evidence="4" id="KW-0378">Hydrolase</keyword>
<sequence length="285" mass="31062">MVGEAKIRTTGATLAAIGLNDAEIQSAHAAELARIRAEGLQPEEAVESCERNLIQELHTPFTFPSEIDNLRAYTPPPDPYGPEKRAAVLVGLVVDPETRDLAVWLTLRASTLRKHAGEVSLPGGRVDGTDLDLIATALREAQEEIGLDPDRVECVTCLPPFLSRFLLLVTPVVGIVPEDFVPSANPDEVAACFKVPLRAFLSKENYTFQDVTLPKVGVIRRHAFDWQDAQGSSYMIFGLTADILINAATTAYQQQPEFAAAAPDQPTYLSMIQRLDATGHFAPKM</sequence>
<evidence type="ECO:0000256" key="1">
    <source>
        <dbReference type="ARBA" id="ARBA00001936"/>
    </source>
</evidence>
<name>A0A507E9W5_9FUNG</name>
<dbReference type="FunFam" id="3.90.79.10:FF:000036">
    <property type="entry name" value="Nudix hydrolase 11"/>
    <property type="match status" value="1"/>
</dbReference>
<feature type="domain" description="Nudix hydrolase" evidence="7">
    <location>
        <begin position="83"/>
        <end position="217"/>
    </location>
</feature>
<evidence type="ECO:0000256" key="4">
    <source>
        <dbReference type="ARBA" id="ARBA00022801"/>
    </source>
</evidence>
<dbReference type="EMBL" id="QEAQ01000014">
    <property type="protein sequence ID" value="TPX60586.1"/>
    <property type="molecule type" value="Genomic_DNA"/>
</dbReference>
<protein>
    <recommendedName>
        <fullName evidence="7">Nudix hydrolase domain-containing protein</fullName>
    </recommendedName>
</protein>
<dbReference type="PANTHER" id="PTHR12992">
    <property type="entry name" value="NUDIX HYDROLASE"/>
    <property type="match status" value="1"/>
</dbReference>
<dbReference type="PANTHER" id="PTHR12992:SF24">
    <property type="entry name" value="PEROXISOMAL COENZYME A DIPHOSPHATASE NUDT7"/>
    <property type="match status" value="1"/>
</dbReference>
<evidence type="ECO:0000259" key="7">
    <source>
        <dbReference type="PROSITE" id="PS51462"/>
    </source>
</evidence>
<evidence type="ECO:0000256" key="5">
    <source>
        <dbReference type="ARBA" id="ARBA00022842"/>
    </source>
</evidence>
<dbReference type="PROSITE" id="PS51462">
    <property type="entry name" value="NUDIX"/>
    <property type="match status" value="1"/>
</dbReference>
<comment type="caution">
    <text evidence="8">The sequence shown here is derived from an EMBL/GenBank/DDBJ whole genome shotgun (WGS) entry which is preliminary data.</text>
</comment>
<dbReference type="GO" id="GO:0090407">
    <property type="term" value="P:organophosphate biosynthetic process"/>
    <property type="evidence" value="ECO:0007669"/>
    <property type="project" value="UniProtKB-ARBA"/>
</dbReference>
<dbReference type="InterPro" id="IPR045121">
    <property type="entry name" value="CoAse"/>
</dbReference>
<evidence type="ECO:0000256" key="6">
    <source>
        <dbReference type="ARBA" id="ARBA00023211"/>
    </source>
</evidence>
<dbReference type="GO" id="GO:0005737">
    <property type="term" value="C:cytoplasm"/>
    <property type="evidence" value="ECO:0007669"/>
    <property type="project" value="UniProtKB-ARBA"/>
</dbReference>
<comment type="cofactor">
    <cofactor evidence="1">
        <name>Mn(2+)</name>
        <dbReference type="ChEBI" id="CHEBI:29035"/>
    </cofactor>
</comment>
<dbReference type="GO" id="GO:0034654">
    <property type="term" value="P:nucleobase-containing compound biosynthetic process"/>
    <property type="evidence" value="ECO:0007669"/>
    <property type="project" value="UniProtKB-ARBA"/>
</dbReference>
<gene>
    <name evidence="8" type="ORF">PhCBS80983_g01660</name>
</gene>